<evidence type="ECO:0000256" key="5">
    <source>
        <dbReference type="SAM" id="MobiDB-lite"/>
    </source>
</evidence>
<feature type="domain" description="Cullin family profile" evidence="6">
    <location>
        <begin position="431"/>
        <end position="658"/>
    </location>
</feature>
<comment type="caution">
    <text evidence="7">The sequence shown here is derived from an EMBL/GenBank/DDBJ whole genome shotgun (WGS) entry which is preliminary data.</text>
</comment>
<dbReference type="FunFam" id="1.20.1310.10:FF:000001">
    <property type="entry name" value="Cullin 3"/>
    <property type="match status" value="1"/>
</dbReference>
<feature type="region of interest" description="Disordered" evidence="5">
    <location>
        <begin position="1"/>
        <end position="42"/>
    </location>
</feature>
<dbReference type="GO" id="GO:0031625">
    <property type="term" value="F:ubiquitin protein ligase binding"/>
    <property type="evidence" value="ECO:0007669"/>
    <property type="project" value="InterPro"/>
</dbReference>
<evidence type="ECO:0000256" key="1">
    <source>
        <dbReference type="ARBA" id="ARBA00006019"/>
    </source>
</evidence>
<dbReference type="Pfam" id="PF26557">
    <property type="entry name" value="Cullin_AB"/>
    <property type="match status" value="1"/>
</dbReference>
<dbReference type="Gene3D" id="1.20.1310.10">
    <property type="entry name" value="Cullin Repeats"/>
    <property type="match status" value="4"/>
</dbReference>
<dbReference type="FunFam" id="1.10.10.10:FF:000050">
    <property type="entry name" value="Cullin 4B"/>
    <property type="match status" value="1"/>
</dbReference>
<feature type="compositionally biased region" description="Low complexity" evidence="5">
    <location>
        <begin position="29"/>
        <end position="42"/>
    </location>
</feature>
<dbReference type="Gene3D" id="1.10.10.10">
    <property type="entry name" value="Winged helix-like DNA-binding domain superfamily/Winged helix DNA-binding domain"/>
    <property type="match status" value="1"/>
</dbReference>
<dbReference type="PANTHER" id="PTHR11932">
    <property type="entry name" value="CULLIN"/>
    <property type="match status" value="1"/>
</dbReference>
<dbReference type="PROSITE" id="PS01256">
    <property type="entry name" value="CULLIN_1"/>
    <property type="match status" value="1"/>
</dbReference>
<dbReference type="InterPro" id="IPR036317">
    <property type="entry name" value="Cullin_homology_sf"/>
</dbReference>
<dbReference type="AlphaFoldDB" id="A0A9Q0R9T2"/>
<organism evidence="7 8">
    <name type="scientific">Anaeramoeba ignava</name>
    <name type="common">Anaerobic marine amoeba</name>
    <dbReference type="NCBI Taxonomy" id="1746090"/>
    <lineage>
        <taxon>Eukaryota</taxon>
        <taxon>Metamonada</taxon>
        <taxon>Anaeramoebidae</taxon>
        <taxon>Anaeramoeba</taxon>
    </lineage>
</organism>
<proteinExistence type="inferred from homology"/>
<sequence>MSSKRTINSPIAKNLKKTKTRKHNKNNKNKINSNSNSNSKKKNQLNLILSPNFKLQNKTKIPQIKKYPKELIIKNFKKDHKLTEKEENILFNKLKNSILEITQNKAVSESLEELYRAVQILCSSQKSPKLYQMISNLIQKQKQNQFSQISTNSKNQFQFLQMITKIWRQHCKQMEQLHAVFLYLDQSYLTSNPETKSIWELGSELFLEIFLKNPGIRSKITQAMIEIIQQERQGNQNKRNLLCKSSQMLIQLNLYQDSFEKDFLQQSNDYFSTESKNILETNTITKYIEIVNKIFEQESNIICSCLNKNTEKQITMQIEQNFIKSKEIQILEKGFAELLNKNDQEVLKKLHFMFKRIGSLEVMRNEFRKIISANGKNIVENKNDISNRIKNILDFRDTIYEIIANSFEKDAVFEHYAQSAFEDFLNLDHDGISKQLTEYIDNILRNNQKEMKEDKINSTIDKVVEILKLNHAKDVFEAFYREKLSQRFLQKKIISNELEKSILLRVAYGMNAGAIKKFMVMFHDIETSQEITSLFQQTVRKISPELPRSSFQVLTQGHWTSTSELSVILPEQLAIQKEAFQKFYLSKHNGRKLVWQHQHSRCIVRASFKDSRKEFDVSLLQAVVLLLFNNSTFLTFKEISTLSGIQEEELKRTLMSLYLGKICLLKKTPTSRAIGPEDKFEFNMEFKHPLFRIKVGSLVVKKNQQKNKQIEQRIWQEREYQIDAAIVRVMKAERVLEHNALIERLQKQLKFPVEISSIKKRIEHLIERDYMERDPKNQMVYLYVA</sequence>
<dbReference type="InterPro" id="IPR019559">
    <property type="entry name" value="Cullin_neddylation_domain"/>
</dbReference>
<dbReference type="SMART" id="SM00182">
    <property type="entry name" value="CULLIN"/>
    <property type="match status" value="1"/>
</dbReference>
<comment type="similarity">
    <text evidence="1 3 4">Belongs to the cullin family.</text>
</comment>
<accession>A0A9Q0R9T2</accession>
<dbReference type="EMBL" id="JAPDFW010000081">
    <property type="protein sequence ID" value="KAJ5072384.1"/>
    <property type="molecule type" value="Genomic_DNA"/>
</dbReference>
<keyword evidence="8" id="KW-1185">Reference proteome</keyword>
<feature type="compositionally biased region" description="Basic residues" evidence="5">
    <location>
        <begin position="14"/>
        <end position="28"/>
    </location>
</feature>
<dbReference type="OMA" id="KCINLMK"/>
<dbReference type="InterPro" id="IPR036388">
    <property type="entry name" value="WH-like_DNA-bd_sf"/>
</dbReference>
<dbReference type="InterPro" id="IPR001373">
    <property type="entry name" value="Cullin_N"/>
</dbReference>
<dbReference type="PROSITE" id="PS50069">
    <property type="entry name" value="CULLIN_2"/>
    <property type="match status" value="1"/>
</dbReference>
<dbReference type="SUPFAM" id="SSF75632">
    <property type="entry name" value="Cullin homology domain"/>
    <property type="match status" value="1"/>
</dbReference>
<dbReference type="SUPFAM" id="SSF74788">
    <property type="entry name" value="Cullin repeat-like"/>
    <property type="match status" value="1"/>
</dbReference>
<feature type="compositionally biased region" description="Polar residues" evidence="5">
    <location>
        <begin position="1"/>
        <end position="11"/>
    </location>
</feature>
<reference evidence="7" key="1">
    <citation type="submission" date="2022-10" db="EMBL/GenBank/DDBJ databases">
        <title>Novel sulphate-reducing endosymbionts in the free-living metamonad Anaeramoeba.</title>
        <authorList>
            <person name="Jerlstrom-Hultqvist J."/>
            <person name="Cepicka I."/>
            <person name="Gallot-Lavallee L."/>
            <person name="Salas-Leiva D."/>
            <person name="Curtis B.A."/>
            <person name="Zahonova K."/>
            <person name="Pipaliya S."/>
            <person name="Dacks J."/>
            <person name="Roger A.J."/>
        </authorList>
    </citation>
    <scope>NUCLEOTIDE SEQUENCE</scope>
    <source>
        <strain evidence="7">BMAN</strain>
    </source>
</reference>
<protein>
    <submittedName>
        <fullName evidence="7">Cullin-4a</fullName>
    </submittedName>
</protein>
<dbReference type="Pfam" id="PF10557">
    <property type="entry name" value="Cullin_Nedd8"/>
    <property type="match status" value="1"/>
</dbReference>
<dbReference type="InterPro" id="IPR059120">
    <property type="entry name" value="Cullin-like_AB"/>
</dbReference>
<dbReference type="InterPro" id="IPR016158">
    <property type="entry name" value="Cullin_homology"/>
</dbReference>
<gene>
    <name evidence="7" type="ORF">M0811_01398</name>
</gene>
<name>A0A9Q0R9T2_ANAIG</name>
<dbReference type="InterPro" id="IPR016159">
    <property type="entry name" value="Cullin_repeat-like_dom_sf"/>
</dbReference>
<dbReference type="GO" id="GO:0031461">
    <property type="term" value="C:cullin-RING ubiquitin ligase complex"/>
    <property type="evidence" value="ECO:0007669"/>
    <property type="project" value="InterPro"/>
</dbReference>
<evidence type="ECO:0000313" key="8">
    <source>
        <dbReference type="Proteomes" id="UP001149090"/>
    </source>
</evidence>
<keyword evidence="2" id="KW-0832">Ubl conjugation</keyword>
<evidence type="ECO:0000259" key="6">
    <source>
        <dbReference type="PROSITE" id="PS50069"/>
    </source>
</evidence>
<evidence type="ECO:0000256" key="3">
    <source>
        <dbReference type="PROSITE-ProRule" id="PRU00330"/>
    </source>
</evidence>
<dbReference type="Pfam" id="PF00888">
    <property type="entry name" value="Cullin"/>
    <property type="match status" value="1"/>
</dbReference>
<dbReference type="InterPro" id="IPR036390">
    <property type="entry name" value="WH_DNA-bd_sf"/>
</dbReference>
<evidence type="ECO:0000313" key="7">
    <source>
        <dbReference type="EMBL" id="KAJ5072384.1"/>
    </source>
</evidence>
<evidence type="ECO:0000256" key="4">
    <source>
        <dbReference type="RuleBase" id="RU003829"/>
    </source>
</evidence>
<dbReference type="InterPro" id="IPR045093">
    <property type="entry name" value="Cullin"/>
</dbReference>
<dbReference type="OrthoDB" id="27073at2759"/>
<evidence type="ECO:0000256" key="2">
    <source>
        <dbReference type="ARBA" id="ARBA00022843"/>
    </source>
</evidence>
<dbReference type="GO" id="GO:0006511">
    <property type="term" value="P:ubiquitin-dependent protein catabolic process"/>
    <property type="evidence" value="ECO:0007669"/>
    <property type="project" value="InterPro"/>
</dbReference>
<dbReference type="SUPFAM" id="SSF46785">
    <property type="entry name" value="Winged helix' DNA-binding domain"/>
    <property type="match status" value="1"/>
</dbReference>
<dbReference type="InterPro" id="IPR016157">
    <property type="entry name" value="Cullin_CS"/>
</dbReference>
<dbReference type="SMART" id="SM00884">
    <property type="entry name" value="Cullin_Nedd8"/>
    <property type="match status" value="1"/>
</dbReference>
<dbReference type="Proteomes" id="UP001149090">
    <property type="component" value="Unassembled WGS sequence"/>
</dbReference>
<dbReference type="Gene3D" id="3.30.230.130">
    <property type="entry name" value="Cullin, Chain C, Domain 2"/>
    <property type="match status" value="1"/>
</dbReference>